<evidence type="ECO:0000256" key="4">
    <source>
        <dbReference type="ARBA" id="ARBA00022692"/>
    </source>
</evidence>
<evidence type="ECO:0000256" key="3">
    <source>
        <dbReference type="ARBA" id="ARBA00022475"/>
    </source>
</evidence>
<gene>
    <name evidence="9" type="ORF">NEE14_003390</name>
</gene>
<comment type="subcellular location">
    <subcellularLocation>
        <location evidence="1">Cell membrane</location>
        <topology evidence="1">Multi-pass membrane protein</topology>
    </subcellularLocation>
</comment>
<organism evidence="9 10">
    <name type="scientific">Parabacteroides absconsus</name>
    <dbReference type="NCBI Taxonomy" id="2951805"/>
    <lineage>
        <taxon>Bacteria</taxon>
        <taxon>Pseudomonadati</taxon>
        <taxon>Bacteroidota</taxon>
        <taxon>Bacteroidia</taxon>
        <taxon>Bacteroidales</taxon>
        <taxon>Tannerellaceae</taxon>
        <taxon>Parabacteroides</taxon>
    </lineage>
</organism>
<keyword evidence="3" id="KW-1003">Cell membrane</keyword>
<sequence>MWDNLNTVLSSTEITSSTALVRLLISFIFGASIGLERQYRRREAGLRTFTLICLGSTAAMLISIWIPQSYPNFLNGDPGRIAAQVLSGIGFLGAGAIIQSKGSVHGLTTAACIWVVAVIGLAIGAGMLIPALITTLVTLFVLLSVEQWERRMFLNGVNKILSIHCTTATPDLKEFRRILEKNGVFIVNVSFESLYDENQSVITYKVNVKAVSSYTSLFGEIQKLGIVSQIKLVE</sequence>
<dbReference type="PANTHER" id="PTHR33778:SF1">
    <property type="entry name" value="MAGNESIUM TRANSPORTER YHID-RELATED"/>
    <property type="match status" value="1"/>
</dbReference>
<evidence type="ECO:0000313" key="9">
    <source>
        <dbReference type="EMBL" id="WWV67048.1"/>
    </source>
</evidence>
<evidence type="ECO:0000256" key="2">
    <source>
        <dbReference type="ARBA" id="ARBA00009298"/>
    </source>
</evidence>
<name>A0ABZ2ITB0_9BACT</name>
<dbReference type="InterPro" id="IPR049177">
    <property type="entry name" value="MgtC_SapB_SrpB_YhiD_N"/>
</dbReference>
<dbReference type="Pfam" id="PF02308">
    <property type="entry name" value="MgtC"/>
    <property type="match status" value="1"/>
</dbReference>
<keyword evidence="6 7" id="KW-0472">Membrane</keyword>
<evidence type="ECO:0000256" key="6">
    <source>
        <dbReference type="ARBA" id="ARBA00023136"/>
    </source>
</evidence>
<dbReference type="InterPro" id="IPR003416">
    <property type="entry name" value="MgtC/SapB/SrpB/YhiD_fam"/>
</dbReference>
<keyword evidence="5 7" id="KW-1133">Transmembrane helix</keyword>
<dbReference type="PANTHER" id="PTHR33778">
    <property type="entry name" value="PROTEIN MGTC"/>
    <property type="match status" value="1"/>
</dbReference>
<dbReference type="PRINTS" id="PR01837">
    <property type="entry name" value="MGTCSAPBPROT"/>
</dbReference>
<dbReference type="Proteomes" id="UP001320603">
    <property type="component" value="Chromosome"/>
</dbReference>
<evidence type="ECO:0000256" key="7">
    <source>
        <dbReference type="SAM" id="Phobius"/>
    </source>
</evidence>
<accession>A0ABZ2ITB0</accession>
<feature type="domain" description="MgtC/SapB/SrpB/YhiD N-terminal" evidence="8">
    <location>
        <begin position="23"/>
        <end position="150"/>
    </location>
</feature>
<evidence type="ECO:0000313" key="10">
    <source>
        <dbReference type="Proteomes" id="UP001320603"/>
    </source>
</evidence>
<feature type="transmembrane region" description="Helical" evidence="7">
    <location>
        <begin position="110"/>
        <end position="143"/>
    </location>
</feature>
<protein>
    <submittedName>
        <fullName evidence="9">MgtC/SapB family protein</fullName>
    </submittedName>
</protein>
<keyword evidence="4 7" id="KW-0812">Transmembrane</keyword>
<proteinExistence type="inferred from homology"/>
<dbReference type="EMBL" id="CP146284">
    <property type="protein sequence ID" value="WWV67048.1"/>
    <property type="molecule type" value="Genomic_DNA"/>
</dbReference>
<feature type="transmembrane region" description="Helical" evidence="7">
    <location>
        <begin position="20"/>
        <end position="36"/>
    </location>
</feature>
<evidence type="ECO:0000256" key="1">
    <source>
        <dbReference type="ARBA" id="ARBA00004651"/>
    </source>
</evidence>
<evidence type="ECO:0000259" key="8">
    <source>
        <dbReference type="Pfam" id="PF02308"/>
    </source>
</evidence>
<feature type="transmembrane region" description="Helical" evidence="7">
    <location>
        <begin position="81"/>
        <end position="98"/>
    </location>
</feature>
<reference evidence="9 10" key="1">
    <citation type="submission" date="2024-02" db="EMBL/GenBank/DDBJ databases">
        <title>Whole genome sequencing of Parabacteroides sp. AD58.</title>
        <authorList>
            <person name="Chaplin A.V."/>
            <person name="Pikina A.P."/>
            <person name="Sokolova S.R."/>
            <person name="Korostin D.O."/>
            <person name="Efimov B.A."/>
        </authorList>
    </citation>
    <scope>NUCLEOTIDE SEQUENCE [LARGE SCALE GENOMIC DNA]</scope>
    <source>
        <strain evidence="9 10">AD58</strain>
    </source>
</reference>
<dbReference type="RefSeq" id="WP_251966435.1">
    <property type="nucleotide sequence ID" value="NZ_CP146284.1"/>
</dbReference>
<keyword evidence="10" id="KW-1185">Reference proteome</keyword>
<feature type="transmembrane region" description="Helical" evidence="7">
    <location>
        <begin position="48"/>
        <end position="66"/>
    </location>
</feature>
<comment type="similarity">
    <text evidence="2">Belongs to the MgtC/SapB family.</text>
</comment>
<evidence type="ECO:0000256" key="5">
    <source>
        <dbReference type="ARBA" id="ARBA00022989"/>
    </source>
</evidence>